<dbReference type="AlphaFoldDB" id="A0A2S6GD25"/>
<protein>
    <submittedName>
        <fullName evidence="1">Uncharacterized protein</fullName>
    </submittedName>
</protein>
<reference evidence="1 2" key="1">
    <citation type="submission" date="2018-02" db="EMBL/GenBank/DDBJ databases">
        <title>Genomic Encyclopedia of Archaeal and Bacterial Type Strains, Phase II (KMG-II): from individual species to whole genera.</title>
        <authorList>
            <person name="Goeker M."/>
        </authorList>
    </citation>
    <scope>NUCLEOTIDE SEQUENCE [LARGE SCALE GENOMIC DNA]</scope>
    <source>
        <strain evidence="1 2">YU 961-1</strain>
    </source>
</reference>
<proteinExistence type="predicted"/>
<keyword evidence="2" id="KW-1185">Reference proteome</keyword>
<dbReference type="Proteomes" id="UP000239203">
    <property type="component" value="Unassembled WGS sequence"/>
</dbReference>
<gene>
    <name evidence="1" type="ORF">CLV40_1317</name>
</gene>
<dbReference type="EMBL" id="PTIX01000031">
    <property type="protein sequence ID" value="PPK63138.1"/>
    <property type="molecule type" value="Genomic_DNA"/>
</dbReference>
<evidence type="ECO:0000313" key="1">
    <source>
        <dbReference type="EMBL" id="PPK63138.1"/>
    </source>
</evidence>
<accession>A0A2S6GD25</accession>
<comment type="caution">
    <text evidence="1">The sequence shown here is derived from an EMBL/GenBank/DDBJ whole genome shotgun (WGS) entry which is preliminary data.</text>
</comment>
<sequence length="235" mass="24941">MTRGPYGRSGGVGNRTRNPRVAVIMVDEAGVPPRVTGEIEVPRGAGVVVVPVTTVVHGENRTVKVHAPAGVHDGALLPIGTEPDGPYVRVRLVRAKVDPKQVTKFAAMVVACATAYVLVHDFLAYVDRESEPRPVAVGGGRKALEGTPTRHQLPIVFAVVGEDIGDVEPGACLRTPEGRASLLFDPGCRSGSYRVVDILAKTISSTDCLDRPESTHVAMTVDDKADTHVLCLSRI</sequence>
<evidence type="ECO:0000313" key="2">
    <source>
        <dbReference type="Proteomes" id="UP000239203"/>
    </source>
</evidence>
<organism evidence="1 2">
    <name type="scientific">Actinokineospora auranticolor</name>
    <dbReference type="NCBI Taxonomy" id="155976"/>
    <lineage>
        <taxon>Bacteria</taxon>
        <taxon>Bacillati</taxon>
        <taxon>Actinomycetota</taxon>
        <taxon>Actinomycetes</taxon>
        <taxon>Pseudonocardiales</taxon>
        <taxon>Pseudonocardiaceae</taxon>
        <taxon>Actinokineospora</taxon>
    </lineage>
</organism>
<name>A0A2S6GD25_9PSEU</name>